<evidence type="ECO:0000313" key="2">
    <source>
        <dbReference type="Proteomes" id="UP000735302"/>
    </source>
</evidence>
<reference evidence="1 2" key="1">
    <citation type="journal article" date="2021" name="Elife">
        <title>Chloroplast acquisition without the gene transfer in kleptoplastic sea slugs, Plakobranchus ocellatus.</title>
        <authorList>
            <person name="Maeda T."/>
            <person name="Takahashi S."/>
            <person name="Yoshida T."/>
            <person name="Shimamura S."/>
            <person name="Takaki Y."/>
            <person name="Nagai Y."/>
            <person name="Toyoda A."/>
            <person name="Suzuki Y."/>
            <person name="Arimoto A."/>
            <person name="Ishii H."/>
            <person name="Satoh N."/>
            <person name="Nishiyama T."/>
            <person name="Hasebe M."/>
            <person name="Maruyama T."/>
            <person name="Minagawa J."/>
            <person name="Obokata J."/>
            <person name="Shigenobu S."/>
        </authorList>
    </citation>
    <scope>NUCLEOTIDE SEQUENCE [LARGE SCALE GENOMIC DNA]</scope>
</reference>
<sequence length="91" mass="9948">MEPCGTPRRICEALEMLLLKDTDCTLSDKKDWRSIVNMIRVSSSDESMIGCDVFCCDVVLWPMEGGVLAFGTARADKSCAACRVPSMEGPP</sequence>
<dbReference type="AlphaFoldDB" id="A0AAV4AIA2"/>
<dbReference type="Proteomes" id="UP000735302">
    <property type="component" value="Unassembled WGS sequence"/>
</dbReference>
<comment type="caution">
    <text evidence="1">The sequence shown here is derived from an EMBL/GenBank/DDBJ whole genome shotgun (WGS) entry which is preliminary data.</text>
</comment>
<keyword evidence="2" id="KW-1185">Reference proteome</keyword>
<protein>
    <submittedName>
        <fullName evidence="1">Uncharacterized protein</fullName>
    </submittedName>
</protein>
<gene>
    <name evidence="1" type="ORF">PoB_003325700</name>
</gene>
<name>A0AAV4AIA2_9GAST</name>
<accession>A0AAV4AIA2</accession>
<organism evidence="1 2">
    <name type="scientific">Plakobranchus ocellatus</name>
    <dbReference type="NCBI Taxonomy" id="259542"/>
    <lineage>
        <taxon>Eukaryota</taxon>
        <taxon>Metazoa</taxon>
        <taxon>Spiralia</taxon>
        <taxon>Lophotrochozoa</taxon>
        <taxon>Mollusca</taxon>
        <taxon>Gastropoda</taxon>
        <taxon>Heterobranchia</taxon>
        <taxon>Euthyneura</taxon>
        <taxon>Panpulmonata</taxon>
        <taxon>Sacoglossa</taxon>
        <taxon>Placobranchoidea</taxon>
        <taxon>Plakobranchidae</taxon>
        <taxon>Plakobranchus</taxon>
    </lineage>
</organism>
<proteinExistence type="predicted"/>
<dbReference type="EMBL" id="BLXT01003783">
    <property type="protein sequence ID" value="GFO06752.1"/>
    <property type="molecule type" value="Genomic_DNA"/>
</dbReference>
<evidence type="ECO:0000313" key="1">
    <source>
        <dbReference type="EMBL" id="GFO06752.1"/>
    </source>
</evidence>